<reference evidence="2" key="2">
    <citation type="journal article" date="2015" name="Data Brief">
        <title>Shoot transcriptome of the giant reed, Arundo donax.</title>
        <authorList>
            <person name="Barrero R.A."/>
            <person name="Guerrero F.D."/>
            <person name="Moolhuijzen P."/>
            <person name="Goolsby J.A."/>
            <person name="Tidwell J."/>
            <person name="Bellgard S.E."/>
            <person name="Bellgard M.I."/>
        </authorList>
    </citation>
    <scope>NUCLEOTIDE SEQUENCE</scope>
    <source>
        <tissue evidence="2">Shoot tissue taken approximately 20 cm above the soil surface</tissue>
    </source>
</reference>
<evidence type="ECO:0000256" key="1">
    <source>
        <dbReference type="SAM" id="MobiDB-lite"/>
    </source>
</evidence>
<dbReference type="EMBL" id="GBRH01280845">
    <property type="protein sequence ID" value="JAD17050.1"/>
    <property type="molecule type" value="Transcribed_RNA"/>
</dbReference>
<name>A0A0A9U5L5_ARUDO</name>
<sequence length="151" mass="15728">MTGRSRALVVRRSGETPLVHGVPESSRFLSSTESPPLLLSGGSSEPRFGGCRCRRDPPILSMGLPQPRRQSSPGACRSRAASLQRVGGPNVLAFSVLFFPSVAPDVARVAVEALGNAVLAGGITVLPSGTRSSPQRSAWCSTHAALARVVV</sequence>
<feature type="compositionally biased region" description="Low complexity" evidence="1">
    <location>
        <begin position="29"/>
        <end position="46"/>
    </location>
</feature>
<organism evidence="2">
    <name type="scientific">Arundo donax</name>
    <name type="common">Giant reed</name>
    <name type="synonym">Donax arundinaceus</name>
    <dbReference type="NCBI Taxonomy" id="35708"/>
    <lineage>
        <taxon>Eukaryota</taxon>
        <taxon>Viridiplantae</taxon>
        <taxon>Streptophyta</taxon>
        <taxon>Embryophyta</taxon>
        <taxon>Tracheophyta</taxon>
        <taxon>Spermatophyta</taxon>
        <taxon>Magnoliopsida</taxon>
        <taxon>Liliopsida</taxon>
        <taxon>Poales</taxon>
        <taxon>Poaceae</taxon>
        <taxon>PACMAD clade</taxon>
        <taxon>Arundinoideae</taxon>
        <taxon>Arundineae</taxon>
        <taxon>Arundo</taxon>
    </lineage>
</organism>
<feature type="region of interest" description="Disordered" evidence="1">
    <location>
        <begin position="20"/>
        <end position="49"/>
    </location>
</feature>
<evidence type="ECO:0000313" key="2">
    <source>
        <dbReference type="EMBL" id="JAD17050.1"/>
    </source>
</evidence>
<protein>
    <submittedName>
        <fullName evidence="2">Uncharacterized protein</fullName>
    </submittedName>
</protein>
<dbReference type="AlphaFoldDB" id="A0A0A9U5L5"/>
<proteinExistence type="predicted"/>
<accession>A0A0A9U5L5</accession>
<reference evidence="2" key="1">
    <citation type="submission" date="2014-09" db="EMBL/GenBank/DDBJ databases">
        <authorList>
            <person name="Magalhaes I.L.F."/>
            <person name="Oliveira U."/>
            <person name="Santos F.R."/>
            <person name="Vidigal T.H.D.A."/>
            <person name="Brescovit A.D."/>
            <person name="Santos A.J."/>
        </authorList>
    </citation>
    <scope>NUCLEOTIDE SEQUENCE</scope>
    <source>
        <tissue evidence="2">Shoot tissue taken approximately 20 cm above the soil surface</tissue>
    </source>
</reference>